<name>Q65343_NPVAC</name>
<dbReference type="EMBL" id="L09723">
    <property type="protein sequence ID" value="AAA46710.1"/>
    <property type="molecule type" value="Genomic_DNA"/>
</dbReference>
<reference evidence="1" key="1">
    <citation type="journal article" date="1990" name="J. Virol.">
        <title>Regulation of expression of a baculovirus ecdysteroid UDPglucosyltransferase gene.</title>
        <authorList>
            <person name="O'Reilly D.R."/>
            <person name="Miller L.K."/>
        </authorList>
    </citation>
    <scope>NUCLEOTIDE SEQUENCE</scope>
    <source>
        <strain evidence="1">L-1</strain>
    </source>
</reference>
<evidence type="ECO:0000313" key="1">
    <source>
        <dbReference type="EMBL" id="AAA46710.1"/>
    </source>
</evidence>
<accession>Q65343</accession>
<proteinExistence type="predicted"/>
<gene>
    <name evidence="1" type="primary">lef-1</name>
</gene>
<sequence length="50" mass="5672">MASLSLSPDHIHQFHNQDSIALACLAIPLLYNEKISFPYNYSCTVRVFVC</sequence>
<protein>
    <submittedName>
        <fullName evidence="1">Lef-1 protein</fullName>
    </submittedName>
</protein>
<organismHost>
    <name type="scientific">Lepidoptera</name>
    <name type="common">moths &amp; butterflies</name>
    <dbReference type="NCBI Taxonomy" id="7088"/>
</organismHost>
<reference evidence="1" key="2">
    <citation type="journal article" date="1993" name="J. Virol.">
        <title>Identification and characterization of lef-1, a baculovirus gene involved in late and very late gene expression.</title>
        <authorList>
            <person name="Passarelli A.L."/>
            <person name="Miller L.K."/>
        </authorList>
    </citation>
    <scope>NUCLEOTIDE SEQUENCE</scope>
    <source>
        <strain evidence="1">L-1</strain>
    </source>
</reference>
<organism evidence="1">
    <name type="scientific">Autographa californica nuclear polyhedrosis virus</name>
    <name type="common">AcMNPV</name>
    <dbReference type="NCBI Taxonomy" id="46015"/>
    <lineage>
        <taxon>Viruses</taxon>
        <taxon>Viruses incertae sedis</taxon>
        <taxon>Naldaviricetes</taxon>
        <taxon>Lefavirales</taxon>
        <taxon>Baculoviridae</taxon>
        <taxon>Alphabaculovirus</taxon>
        <taxon>Alphabaculovirus aucalifornicae</taxon>
    </lineage>
</organism>